<keyword evidence="2 4" id="KW-0472">Membrane</keyword>
<evidence type="ECO:0000256" key="3">
    <source>
        <dbReference type="SAM" id="MobiDB-lite"/>
    </source>
</evidence>
<evidence type="ECO:0000256" key="4">
    <source>
        <dbReference type="SAM" id="Phobius"/>
    </source>
</evidence>
<accession>A0A5Q5BHF6</accession>
<feature type="transmembrane region" description="Helical" evidence="4">
    <location>
        <begin position="51"/>
        <end position="71"/>
    </location>
</feature>
<evidence type="ECO:0000256" key="2">
    <source>
        <dbReference type="ARBA" id="ARBA00023136"/>
    </source>
</evidence>
<dbReference type="KEGG" id="mmc:Mmcs_1531"/>
<feature type="region of interest" description="Disordered" evidence="3">
    <location>
        <begin position="1"/>
        <end position="20"/>
    </location>
</feature>
<dbReference type="PANTHER" id="PTHR37042">
    <property type="entry name" value="OUTER MEMBRANE PROTEIN RV1973"/>
    <property type="match status" value="1"/>
</dbReference>
<sequence length="205" mass="21487" precursor="true">MTLNIENDIANDIEDHAEVDTEDVDVAQGEAPAETSGEATPVQAGRNIGRIVAYVVLPVAVLAMACGVGFLKWQANSIGTSQATAAQSVSAATEIATAMLSYRADQVEQDLTAASDRMTGEFRNEYTTLINDVVIPGAKEKRVSAEATVPAAALVSSSADRAEVLVYIDQTTTVGDDPPSATTSSARVSLEKVGDRWLLAGFEPV</sequence>
<dbReference type="GO" id="GO:0016020">
    <property type="term" value="C:membrane"/>
    <property type="evidence" value="ECO:0007669"/>
    <property type="project" value="UniProtKB-SubCell"/>
</dbReference>
<protein>
    <recommendedName>
        <fullName evidence="6">Mce associated membrane protein</fullName>
    </recommendedName>
</protein>
<proteinExistence type="predicted"/>
<evidence type="ECO:0000256" key="1">
    <source>
        <dbReference type="ARBA" id="ARBA00004370"/>
    </source>
</evidence>
<reference evidence="5" key="1">
    <citation type="submission" date="2006-06" db="EMBL/GenBank/DDBJ databases">
        <title>Complete sequence of chromosome of Mycobacterium sp. MCS.</title>
        <authorList>
            <consortium name="US DOE Joint Genome Institute"/>
            <person name="Copeland A."/>
            <person name="Lucas S."/>
            <person name="Lapidus A."/>
            <person name="Barry K."/>
            <person name="Detter J.C."/>
            <person name="Glavina del Rio T."/>
            <person name="Hammon N."/>
            <person name="Israni S."/>
            <person name="Dalin E."/>
            <person name="Tice H."/>
            <person name="Pitluck S."/>
            <person name="Martinez M."/>
            <person name="Schmutz J."/>
            <person name="Larimer F."/>
            <person name="Land M."/>
            <person name="Hauser L."/>
            <person name="Kyrpides N."/>
            <person name="Kim E."/>
            <person name="Miller C.D."/>
            <person name="Hughes J.E."/>
            <person name="Anderson A.J."/>
            <person name="Sims R.C."/>
            <person name="Richardson P."/>
        </authorList>
    </citation>
    <scope>NUCLEOTIDE SEQUENCE [LARGE SCALE GENOMIC DNA]</scope>
    <source>
        <strain evidence="5">MCS</strain>
    </source>
</reference>
<keyword evidence="4" id="KW-1133">Transmembrane helix</keyword>
<name>A0A5Q5BHF6_MYCSS</name>
<dbReference type="EMBL" id="CP000384">
    <property type="protein sequence ID" value="ABG07642.1"/>
    <property type="molecule type" value="Genomic_DNA"/>
</dbReference>
<evidence type="ECO:0000313" key="5">
    <source>
        <dbReference type="EMBL" id="ABG07642.1"/>
    </source>
</evidence>
<keyword evidence="4" id="KW-0812">Transmembrane</keyword>
<evidence type="ECO:0008006" key="6">
    <source>
        <dbReference type="Google" id="ProtNLM"/>
    </source>
</evidence>
<dbReference type="PANTHER" id="PTHR37042:SF4">
    <property type="entry name" value="OUTER MEMBRANE PROTEIN RV1973"/>
    <property type="match status" value="1"/>
</dbReference>
<dbReference type="AlphaFoldDB" id="A0A5Q5BHF6"/>
<gene>
    <name evidence="5" type="ordered locus">Mmcs_1531</name>
</gene>
<comment type="subcellular location">
    <subcellularLocation>
        <location evidence="1">Membrane</location>
    </subcellularLocation>
</comment>
<organism evidence="5">
    <name type="scientific">Mycobacterium sp. (strain MCS)</name>
    <dbReference type="NCBI Taxonomy" id="164756"/>
    <lineage>
        <taxon>Bacteria</taxon>
        <taxon>Bacillati</taxon>
        <taxon>Actinomycetota</taxon>
        <taxon>Actinomycetes</taxon>
        <taxon>Mycobacteriales</taxon>
        <taxon>Mycobacteriaceae</taxon>
        <taxon>Mycobacterium</taxon>
    </lineage>
</organism>